<evidence type="ECO:0000313" key="2">
    <source>
        <dbReference type="EMBL" id="SDJ86658.1"/>
    </source>
</evidence>
<dbReference type="AlphaFoldDB" id="A0A1G8X7L8"/>
<sequence length="299" mass="31023">MLSEPDATMRRPAIWNTFMRSETPETTRRQSKKTRKERSHRIAMFGAASLAIVGLVTGGAFAAQSSAATQERVAATTALAESTGFDRAQLGSYAGVAKAHTEQDASVALAAANKVIAANKHKVDASDLAQVASSLASFETMPLDKVVSLTAETKAETVSVTLAAAKADRAAAAAAAAKVAAAQAAAAEVAKSLATSNTPEGAKATARAMAQSKYGWGSGEFSCLSQLWEKESGWNYQAYNPSGATGIPQSLPGSKMATAGSDWATNATTQIAWGLEYISASSYGTPCAAWSHSEANNWY</sequence>
<evidence type="ECO:0000256" key="1">
    <source>
        <dbReference type="SAM" id="Phobius"/>
    </source>
</evidence>
<dbReference type="Proteomes" id="UP000198701">
    <property type="component" value="Unassembled WGS sequence"/>
</dbReference>
<organism evidence="2 3">
    <name type="scientific">Cryobacterium psychrotolerans</name>
    <dbReference type="NCBI Taxonomy" id="386301"/>
    <lineage>
        <taxon>Bacteria</taxon>
        <taxon>Bacillati</taxon>
        <taxon>Actinomycetota</taxon>
        <taxon>Actinomycetes</taxon>
        <taxon>Micrococcales</taxon>
        <taxon>Microbacteriaceae</taxon>
        <taxon>Cryobacterium</taxon>
    </lineage>
</organism>
<keyword evidence="1" id="KW-0472">Membrane</keyword>
<keyword evidence="3" id="KW-1185">Reference proteome</keyword>
<dbReference type="EMBL" id="FNFU01000001">
    <property type="protein sequence ID" value="SDJ86658.1"/>
    <property type="molecule type" value="Genomic_DNA"/>
</dbReference>
<dbReference type="InterPro" id="IPR023346">
    <property type="entry name" value="Lysozyme-like_dom_sf"/>
</dbReference>
<gene>
    <name evidence="2" type="ORF">SAMN05216282_101119</name>
</gene>
<protein>
    <recommendedName>
        <fullName evidence="4">Phospholipase</fullName>
    </recommendedName>
</protein>
<proteinExistence type="predicted"/>
<accession>A0A1G8X7L8</accession>
<reference evidence="2 3" key="1">
    <citation type="submission" date="2016-10" db="EMBL/GenBank/DDBJ databases">
        <authorList>
            <person name="de Groot N.N."/>
        </authorList>
    </citation>
    <scope>NUCLEOTIDE SEQUENCE [LARGE SCALE GENOMIC DNA]</scope>
    <source>
        <strain evidence="2 3">CGMCC 1.5382</strain>
    </source>
</reference>
<evidence type="ECO:0008006" key="4">
    <source>
        <dbReference type="Google" id="ProtNLM"/>
    </source>
</evidence>
<feature type="transmembrane region" description="Helical" evidence="1">
    <location>
        <begin position="42"/>
        <end position="63"/>
    </location>
</feature>
<dbReference type="SUPFAM" id="SSF53955">
    <property type="entry name" value="Lysozyme-like"/>
    <property type="match status" value="1"/>
</dbReference>
<keyword evidence="1" id="KW-1133">Transmembrane helix</keyword>
<dbReference type="STRING" id="386301.SAMN05216282_101119"/>
<keyword evidence="1" id="KW-0812">Transmembrane</keyword>
<name>A0A1G8X7L8_9MICO</name>
<evidence type="ECO:0000313" key="3">
    <source>
        <dbReference type="Proteomes" id="UP000198701"/>
    </source>
</evidence>